<reference evidence="1 2" key="1">
    <citation type="journal article" date="2022" name="G3 (Bethesda)">
        <title>Whole-genome sequence and methylome profiling of the almond [Prunus dulcis (Mill.) D.A. Webb] cultivar 'Nonpareil'.</title>
        <authorList>
            <person name="D'Amico-Willman K.M."/>
            <person name="Ouma W.Z."/>
            <person name="Meulia T."/>
            <person name="Sideli G.M."/>
            <person name="Gradziel T.M."/>
            <person name="Fresnedo-Ramirez J."/>
        </authorList>
    </citation>
    <scope>NUCLEOTIDE SEQUENCE [LARGE SCALE GENOMIC DNA]</scope>
    <source>
        <strain evidence="1">Clone GOH B32 T37-40</strain>
    </source>
</reference>
<proteinExistence type="predicted"/>
<evidence type="ECO:0000313" key="2">
    <source>
        <dbReference type="Proteomes" id="UP001054821"/>
    </source>
</evidence>
<gene>
    <name evidence="1" type="ORF">L3X38_044110</name>
</gene>
<evidence type="ECO:0000313" key="1">
    <source>
        <dbReference type="EMBL" id="KAI5314934.1"/>
    </source>
</evidence>
<organism evidence="1 2">
    <name type="scientific">Prunus dulcis</name>
    <name type="common">Almond</name>
    <name type="synonym">Amygdalus dulcis</name>
    <dbReference type="NCBI Taxonomy" id="3755"/>
    <lineage>
        <taxon>Eukaryota</taxon>
        <taxon>Viridiplantae</taxon>
        <taxon>Streptophyta</taxon>
        <taxon>Embryophyta</taxon>
        <taxon>Tracheophyta</taxon>
        <taxon>Spermatophyta</taxon>
        <taxon>Magnoliopsida</taxon>
        <taxon>eudicotyledons</taxon>
        <taxon>Gunneridae</taxon>
        <taxon>Pentapetalae</taxon>
        <taxon>rosids</taxon>
        <taxon>fabids</taxon>
        <taxon>Rosales</taxon>
        <taxon>Rosaceae</taxon>
        <taxon>Amygdaloideae</taxon>
        <taxon>Amygdaleae</taxon>
        <taxon>Prunus</taxon>
    </lineage>
</organism>
<sequence length="72" mass="8897">MFCVSHIISMFVEHYVKVAFHRVFLLLDQTSLFQELQKEEEVEALKEIRKKLMKKDWDFGERYRRRALDYID</sequence>
<keyword evidence="2" id="KW-1185">Reference proteome</keyword>
<name>A0AAD4YN51_PRUDU</name>
<protein>
    <submittedName>
        <fullName evidence="1">Uncharacterized protein</fullName>
    </submittedName>
</protein>
<dbReference type="EMBL" id="JAJFAZ020000008">
    <property type="protein sequence ID" value="KAI5314934.1"/>
    <property type="molecule type" value="Genomic_DNA"/>
</dbReference>
<dbReference type="AlphaFoldDB" id="A0AAD4YN51"/>
<dbReference type="Proteomes" id="UP001054821">
    <property type="component" value="Chromosome 8"/>
</dbReference>
<accession>A0AAD4YN51</accession>
<comment type="caution">
    <text evidence="1">The sequence shown here is derived from an EMBL/GenBank/DDBJ whole genome shotgun (WGS) entry which is preliminary data.</text>
</comment>